<proteinExistence type="predicted"/>
<evidence type="ECO:0000313" key="1">
    <source>
        <dbReference type="EMBL" id="GAG36419.1"/>
    </source>
</evidence>
<gene>
    <name evidence="1" type="ORF">S01H1_65356</name>
</gene>
<feature type="non-terminal residue" evidence="1">
    <location>
        <position position="1"/>
    </location>
</feature>
<accession>X0WZP5</accession>
<comment type="caution">
    <text evidence="1">The sequence shown here is derived from an EMBL/GenBank/DDBJ whole genome shotgun (WGS) entry which is preliminary data.</text>
</comment>
<dbReference type="EMBL" id="BARS01043138">
    <property type="protein sequence ID" value="GAG36419.1"/>
    <property type="molecule type" value="Genomic_DNA"/>
</dbReference>
<name>X0WZP5_9ZZZZ</name>
<sequence>ADVLINLVPGALAITEGQRTKAEFESAKTKNGRTVTEVRNRNGDLVRERDIGPAEGGNIFEKLGLGRHEMSERIPLTLSMPSIQGTLEQQAMKRMRTASKDEQLQDLRLINEFVDITRGDTTDPQRLVDIIQELADRGLAMPDPSRPAAAAILAESIERKYRMLVKEADNPDVIKEYQKYDRQVQAFERRSN</sequence>
<reference evidence="1" key="1">
    <citation type="journal article" date="2014" name="Front. Microbiol.">
        <title>High frequency of phylogenetically diverse reductive dehalogenase-homologous genes in deep subseafloor sedimentary metagenomes.</title>
        <authorList>
            <person name="Kawai M."/>
            <person name="Futagami T."/>
            <person name="Toyoda A."/>
            <person name="Takaki Y."/>
            <person name="Nishi S."/>
            <person name="Hori S."/>
            <person name="Arai W."/>
            <person name="Tsubouchi T."/>
            <person name="Morono Y."/>
            <person name="Uchiyama I."/>
            <person name="Ito T."/>
            <person name="Fujiyama A."/>
            <person name="Inagaki F."/>
            <person name="Takami H."/>
        </authorList>
    </citation>
    <scope>NUCLEOTIDE SEQUENCE</scope>
    <source>
        <strain evidence="1">Expedition CK06-06</strain>
    </source>
</reference>
<dbReference type="AlphaFoldDB" id="X0WZP5"/>
<protein>
    <submittedName>
        <fullName evidence="1">Uncharacterized protein</fullName>
    </submittedName>
</protein>
<organism evidence="1">
    <name type="scientific">marine sediment metagenome</name>
    <dbReference type="NCBI Taxonomy" id="412755"/>
    <lineage>
        <taxon>unclassified sequences</taxon>
        <taxon>metagenomes</taxon>
        <taxon>ecological metagenomes</taxon>
    </lineage>
</organism>